<proteinExistence type="predicted"/>
<dbReference type="HOGENOM" id="CLU_1045411_0_0_11"/>
<sequence>MIHVSYRLLGADGDSRDEQVERSEHVPRLGELVGFDPHRSYQVVDVLWHLGGSGGHRLRAQLAQAHRPGHRRLGAQPPRPVIRTGRAGLERRCSEPGVRSDGRRVPGPHPRAGDASCAGTAGPRPRRGAAGGGNTVPEHVYDQADQDRTYHGVQDRTNDSESRLLVEQTAFGATERELARFLREIHEPEHSGFGWGYNGGGTSETAAAILADALDAAPERFSPMAVLTAEVDRRLREDFCVDVLALCADEFRLRRGAVLFPVKSAC</sequence>
<dbReference type="eggNOG" id="ENOG5034B4X">
    <property type="taxonomic scope" value="Bacteria"/>
</dbReference>
<dbReference type="OrthoDB" id="4204212at2"/>
<dbReference type="STRING" id="1179773.BN6_57420"/>
<dbReference type="PATRIC" id="fig|1179773.3.peg.5776"/>
<dbReference type="RefSeq" id="WP_015103111.1">
    <property type="nucleotide sequence ID" value="NC_019673.1"/>
</dbReference>
<name>K0JYI6_SACES</name>
<dbReference type="BioCyc" id="SESP1179773:BN6_RS27640-MONOMER"/>
<evidence type="ECO:0000256" key="1">
    <source>
        <dbReference type="SAM" id="MobiDB-lite"/>
    </source>
</evidence>
<keyword evidence="3" id="KW-1185">Reference proteome</keyword>
<gene>
    <name evidence="2" type="ordered locus">BN6_57420</name>
</gene>
<feature type="compositionally biased region" description="Basic and acidic residues" evidence="1">
    <location>
        <begin position="139"/>
        <end position="159"/>
    </location>
</feature>
<organism evidence="2 3">
    <name type="scientific">Saccharothrix espanaensis (strain ATCC 51144 / DSM 44229 / JCM 9112 / NBRC 15066 / NRRL 15764)</name>
    <dbReference type="NCBI Taxonomy" id="1179773"/>
    <lineage>
        <taxon>Bacteria</taxon>
        <taxon>Bacillati</taxon>
        <taxon>Actinomycetota</taxon>
        <taxon>Actinomycetes</taxon>
        <taxon>Pseudonocardiales</taxon>
        <taxon>Pseudonocardiaceae</taxon>
        <taxon>Saccharothrix</taxon>
    </lineage>
</organism>
<dbReference type="InterPro" id="IPR046164">
    <property type="entry name" value="DUF6166"/>
</dbReference>
<feature type="compositionally biased region" description="Basic and acidic residues" evidence="1">
    <location>
        <begin position="88"/>
        <end position="104"/>
    </location>
</feature>
<dbReference type="Proteomes" id="UP000006281">
    <property type="component" value="Chromosome"/>
</dbReference>
<protein>
    <submittedName>
        <fullName evidence="2">Uncharacterized protein</fullName>
    </submittedName>
</protein>
<dbReference type="AlphaFoldDB" id="K0JYI6"/>
<accession>K0JYI6</accession>
<dbReference type="Pfam" id="PF19663">
    <property type="entry name" value="DUF6166"/>
    <property type="match status" value="1"/>
</dbReference>
<evidence type="ECO:0000313" key="2">
    <source>
        <dbReference type="EMBL" id="CCH33000.1"/>
    </source>
</evidence>
<evidence type="ECO:0000313" key="3">
    <source>
        <dbReference type="Proteomes" id="UP000006281"/>
    </source>
</evidence>
<feature type="region of interest" description="Disordered" evidence="1">
    <location>
        <begin position="67"/>
        <end position="159"/>
    </location>
</feature>
<dbReference type="KEGG" id="sesp:BN6_57420"/>
<reference evidence="2 3" key="1">
    <citation type="journal article" date="2012" name="BMC Genomics">
        <title>Complete genome sequence of Saccharothrix espanaensis DSM 44229T and comparison to the other completely sequenced Pseudonocardiaceae.</title>
        <authorList>
            <person name="Strobel T."/>
            <person name="Al-Dilaimi A."/>
            <person name="Blom J."/>
            <person name="Gessner A."/>
            <person name="Kalinowski J."/>
            <person name="Luzhetska M."/>
            <person name="Puhler A."/>
            <person name="Szczepanowski R."/>
            <person name="Bechthold A."/>
            <person name="Ruckert C."/>
        </authorList>
    </citation>
    <scope>NUCLEOTIDE SEQUENCE [LARGE SCALE GENOMIC DNA]</scope>
    <source>
        <strain evidence="3">ATCC 51144 / DSM 44229 / JCM 9112 / NBRC 15066 / NRRL 15764</strain>
    </source>
</reference>
<dbReference type="EMBL" id="HE804045">
    <property type="protein sequence ID" value="CCH33000.1"/>
    <property type="molecule type" value="Genomic_DNA"/>
</dbReference>